<organism evidence="15 16">
    <name type="scientific">Wenzhouxiangella sediminis</name>
    <dbReference type="NCBI Taxonomy" id="1792836"/>
    <lineage>
        <taxon>Bacteria</taxon>
        <taxon>Pseudomonadati</taxon>
        <taxon>Pseudomonadota</taxon>
        <taxon>Gammaproteobacteria</taxon>
        <taxon>Chromatiales</taxon>
        <taxon>Wenzhouxiangellaceae</taxon>
        <taxon>Wenzhouxiangella</taxon>
    </lineage>
</organism>
<dbReference type="UniPathway" id="UPA00359">
    <property type="reaction ID" value="UER00482"/>
</dbReference>
<evidence type="ECO:0000256" key="14">
    <source>
        <dbReference type="SAM" id="MobiDB-lite"/>
    </source>
</evidence>
<dbReference type="HAMAP" id="MF_00409">
    <property type="entry name" value="LpxK"/>
    <property type="match status" value="1"/>
</dbReference>
<dbReference type="InterPro" id="IPR027417">
    <property type="entry name" value="P-loop_NTPase"/>
</dbReference>
<dbReference type="Pfam" id="PF02606">
    <property type="entry name" value="LpxK"/>
    <property type="match status" value="1"/>
</dbReference>
<evidence type="ECO:0000256" key="4">
    <source>
        <dbReference type="ARBA" id="ARBA00016436"/>
    </source>
</evidence>
<evidence type="ECO:0000256" key="5">
    <source>
        <dbReference type="ARBA" id="ARBA00022516"/>
    </source>
</evidence>
<evidence type="ECO:0000256" key="13">
    <source>
        <dbReference type="HAMAP-Rule" id="MF_00409"/>
    </source>
</evidence>
<reference evidence="15 16" key="1">
    <citation type="submission" date="2018-08" db="EMBL/GenBank/DDBJ databases">
        <title>Wenzhouxiangella salilacus sp. nov., a novel bacterium isolated from a saline lake in Xinjiang Province, China.</title>
        <authorList>
            <person name="Han S."/>
        </authorList>
    </citation>
    <scope>NUCLEOTIDE SEQUENCE [LARGE SCALE GENOMIC DNA]</scope>
    <source>
        <strain evidence="15 16">XDB06</strain>
    </source>
</reference>
<dbReference type="PANTHER" id="PTHR42724">
    <property type="entry name" value="TETRAACYLDISACCHARIDE 4'-KINASE"/>
    <property type="match status" value="1"/>
</dbReference>
<evidence type="ECO:0000256" key="6">
    <source>
        <dbReference type="ARBA" id="ARBA00022556"/>
    </source>
</evidence>
<comment type="function">
    <text evidence="1 13">Transfers the gamma-phosphate of ATP to the 4'-position of a tetraacyldisaccharide 1-phosphate intermediate (termed DS-1-P) to form tetraacyldisaccharide 1,4'-bis-phosphate (lipid IVA).</text>
</comment>
<comment type="similarity">
    <text evidence="13">Belongs to the LpxK family.</text>
</comment>
<keyword evidence="11 13" id="KW-0443">Lipid metabolism</keyword>
<comment type="pathway">
    <text evidence="2 13">Glycolipid biosynthesis; lipid IV(A) biosynthesis; lipid IV(A) from (3R)-3-hydroxytetradecanoyl-[acyl-carrier-protein] and UDP-N-acetyl-alpha-D-glucosamine: step 6/6.</text>
</comment>
<protein>
    <recommendedName>
        <fullName evidence="4 13">Tetraacyldisaccharide 4'-kinase</fullName>
        <ecNumber evidence="3 13">2.7.1.130</ecNumber>
    </recommendedName>
    <alternativeName>
        <fullName evidence="12 13">Lipid A 4'-kinase</fullName>
    </alternativeName>
</protein>
<dbReference type="GO" id="GO:0009029">
    <property type="term" value="F:lipid-A 4'-kinase activity"/>
    <property type="evidence" value="ECO:0007669"/>
    <property type="project" value="UniProtKB-UniRule"/>
</dbReference>
<keyword evidence="16" id="KW-1185">Reference proteome</keyword>
<dbReference type="GO" id="GO:0009245">
    <property type="term" value="P:lipid A biosynthetic process"/>
    <property type="evidence" value="ECO:0007669"/>
    <property type="project" value="UniProtKB-UniRule"/>
</dbReference>
<keyword evidence="6 13" id="KW-0441">Lipid A biosynthesis</keyword>
<keyword evidence="7 13" id="KW-0808">Transferase</keyword>
<dbReference type="InterPro" id="IPR003758">
    <property type="entry name" value="LpxK"/>
</dbReference>
<evidence type="ECO:0000256" key="11">
    <source>
        <dbReference type="ARBA" id="ARBA00023098"/>
    </source>
</evidence>
<accession>A0A3E1KAN3</accession>
<keyword evidence="10 13" id="KW-0067">ATP-binding</keyword>
<evidence type="ECO:0000256" key="10">
    <source>
        <dbReference type="ARBA" id="ARBA00022840"/>
    </source>
</evidence>
<evidence type="ECO:0000256" key="12">
    <source>
        <dbReference type="ARBA" id="ARBA00029757"/>
    </source>
</evidence>
<evidence type="ECO:0000313" key="15">
    <source>
        <dbReference type="EMBL" id="RFF31504.1"/>
    </source>
</evidence>
<dbReference type="SUPFAM" id="SSF52540">
    <property type="entry name" value="P-loop containing nucleoside triphosphate hydrolases"/>
    <property type="match status" value="1"/>
</dbReference>
<dbReference type="PANTHER" id="PTHR42724:SF1">
    <property type="entry name" value="TETRAACYLDISACCHARIDE 4'-KINASE, MITOCHONDRIAL-RELATED"/>
    <property type="match status" value="1"/>
</dbReference>
<dbReference type="Proteomes" id="UP000260351">
    <property type="component" value="Unassembled WGS sequence"/>
</dbReference>
<dbReference type="OrthoDB" id="9766423at2"/>
<dbReference type="NCBIfam" id="TIGR00682">
    <property type="entry name" value="lpxK"/>
    <property type="match status" value="1"/>
</dbReference>
<name>A0A3E1KAN3_9GAMM</name>
<dbReference type="RefSeq" id="WP_116649810.1">
    <property type="nucleotide sequence ID" value="NZ_QUZK01000018.1"/>
</dbReference>
<evidence type="ECO:0000256" key="7">
    <source>
        <dbReference type="ARBA" id="ARBA00022679"/>
    </source>
</evidence>
<evidence type="ECO:0000256" key="1">
    <source>
        <dbReference type="ARBA" id="ARBA00002274"/>
    </source>
</evidence>
<dbReference type="GO" id="GO:0005524">
    <property type="term" value="F:ATP binding"/>
    <property type="evidence" value="ECO:0007669"/>
    <property type="project" value="UniProtKB-UniRule"/>
</dbReference>
<evidence type="ECO:0000256" key="9">
    <source>
        <dbReference type="ARBA" id="ARBA00022777"/>
    </source>
</evidence>
<comment type="caution">
    <text evidence="15">The sequence shown here is derived from an EMBL/GenBank/DDBJ whole genome shotgun (WGS) entry which is preliminary data.</text>
</comment>
<sequence>MKGRLERYLTGLWYSQRRVPLWLRALVPVYRAVAASRWRPSHERPPCPVIVVGNITVGGSGKTPVVAALARLLAQAGHAPAVISRGYGGRNGDEPRAVTPSSDPESVGDEPVLLARRAGCAVWVCRDRRAALDAARSGGADVVLSDDGLQHPRLPRSYEICVVDGLRGLGNGRLLPAGPLRQPVDRLDSVDQVLVKQAAGEAAEYRAAATPFAVAPGRPYLLGGGRSDDTFPAQAEFDAVCAIGNPDSFFALLEALGYRFRARAFPDHHAFAANDFKAMEGPLLVTEKDAVKLERLAGLPRTWVLPIEARLPEPVRVAVLAHVREFLRHE</sequence>
<feature type="binding site" evidence="13">
    <location>
        <begin position="56"/>
        <end position="63"/>
    </location>
    <ligand>
        <name>ATP</name>
        <dbReference type="ChEBI" id="CHEBI:30616"/>
    </ligand>
</feature>
<keyword evidence="9 13" id="KW-0418">Kinase</keyword>
<dbReference type="EMBL" id="QUZK01000018">
    <property type="protein sequence ID" value="RFF31504.1"/>
    <property type="molecule type" value="Genomic_DNA"/>
</dbReference>
<comment type="catalytic activity">
    <reaction evidence="13">
        <text>a lipid A disaccharide + ATP = a lipid IVA + ADP + H(+)</text>
        <dbReference type="Rhea" id="RHEA:67840"/>
        <dbReference type="ChEBI" id="CHEBI:15378"/>
        <dbReference type="ChEBI" id="CHEBI:30616"/>
        <dbReference type="ChEBI" id="CHEBI:176343"/>
        <dbReference type="ChEBI" id="CHEBI:176425"/>
        <dbReference type="ChEBI" id="CHEBI:456216"/>
        <dbReference type="EC" id="2.7.1.130"/>
    </reaction>
</comment>
<evidence type="ECO:0000256" key="3">
    <source>
        <dbReference type="ARBA" id="ARBA00012071"/>
    </source>
</evidence>
<dbReference type="GO" id="GO:0009244">
    <property type="term" value="P:lipopolysaccharide core region biosynthetic process"/>
    <property type="evidence" value="ECO:0007669"/>
    <property type="project" value="TreeGrafter"/>
</dbReference>
<evidence type="ECO:0000256" key="8">
    <source>
        <dbReference type="ARBA" id="ARBA00022741"/>
    </source>
</evidence>
<proteinExistence type="inferred from homology"/>
<gene>
    <name evidence="13" type="primary">lpxK</name>
    <name evidence="15" type="ORF">DZC52_03865</name>
</gene>
<dbReference type="EC" id="2.7.1.130" evidence="3 13"/>
<dbReference type="GO" id="GO:0005886">
    <property type="term" value="C:plasma membrane"/>
    <property type="evidence" value="ECO:0007669"/>
    <property type="project" value="TreeGrafter"/>
</dbReference>
<dbReference type="AlphaFoldDB" id="A0A3E1KAN3"/>
<keyword evidence="8 13" id="KW-0547">Nucleotide-binding</keyword>
<evidence type="ECO:0000256" key="2">
    <source>
        <dbReference type="ARBA" id="ARBA00004870"/>
    </source>
</evidence>
<feature type="region of interest" description="Disordered" evidence="14">
    <location>
        <begin position="84"/>
        <end position="109"/>
    </location>
</feature>
<evidence type="ECO:0000313" key="16">
    <source>
        <dbReference type="Proteomes" id="UP000260351"/>
    </source>
</evidence>
<keyword evidence="5 13" id="KW-0444">Lipid biosynthesis</keyword>